<dbReference type="Pfam" id="PF02811">
    <property type="entry name" value="PHP"/>
    <property type="match status" value="1"/>
</dbReference>
<organism evidence="2 3">
    <name type="scientific">Candidatus Vogelbacteria bacterium CG10_big_fil_rev_8_21_14_0_10_45_14</name>
    <dbReference type="NCBI Taxonomy" id="1975042"/>
    <lineage>
        <taxon>Bacteria</taxon>
        <taxon>Candidatus Vogeliibacteriota</taxon>
    </lineage>
</organism>
<dbReference type="GO" id="GO:0004534">
    <property type="term" value="F:5'-3' RNA exonuclease activity"/>
    <property type="evidence" value="ECO:0007669"/>
    <property type="project" value="TreeGrafter"/>
</dbReference>
<dbReference type="SUPFAM" id="SSF89550">
    <property type="entry name" value="PHP domain-like"/>
    <property type="match status" value="1"/>
</dbReference>
<accession>A0A2H0RLZ7</accession>
<protein>
    <recommendedName>
        <fullName evidence="1">PHP domain-containing protein</fullName>
    </recommendedName>
</protein>
<evidence type="ECO:0000259" key="1">
    <source>
        <dbReference type="Pfam" id="PF02811"/>
    </source>
</evidence>
<name>A0A2H0RLZ7_9BACT</name>
<gene>
    <name evidence="2" type="ORF">COV07_02380</name>
</gene>
<dbReference type="InterPro" id="IPR016195">
    <property type="entry name" value="Pol/histidinol_Pase-like"/>
</dbReference>
<sequence length="359" mass="40632">MRGDSGQMLGKCGMMGGMTHPVESLHSHTSLSDGDLSHKEAFEHCENLGYGVLAFTDHDSLPGDDVLQYLETLRGKNTKWIMGIEFTSGAPSDLDGAGDGSVHIVGLFTDPTNEELREHCRKTQLARVVRIEEMCAKLNEIGYKIDKDKVLARATGLSVGLPHLVAELNLDPKNRDRTRELMENWRVDAQSEPKLARLYYRAMQRDEEQHPYSLFFNNAKYIEDVHAKLNYKVDLDESVRLIRNAGGIGILAHYFYLAKDMLTFPHLETLLREKRLDGMEIRYGKPKGYDNTRFENDRNRIKEIVHETGALATGGADAHSKEDFERFATNKTFSGETIGMTAEILRLRPDISTRWSSLL</sequence>
<dbReference type="Gene3D" id="3.20.20.140">
    <property type="entry name" value="Metal-dependent hydrolases"/>
    <property type="match status" value="2"/>
</dbReference>
<dbReference type="InterPro" id="IPR052018">
    <property type="entry name" value="PHP_domain"/>
</dbReference>
<dbReference type="Proteomes" id="UP000230833">
    <property type="component" value="Unassembled WGS sequence"/>
</dbReference>
<dbReference type="GO" id="GO:0035312">
    <property type="term" value="F:5'-3' DNA exonuclease activity"/>
    <property type="evidence" value="ECO:0007669"/>
    <property type="project" value="TreeGrafter"/>
</dbReference>
<evidence type="ECO:0000313" key="2">
    <source>
        <dbReference type="EMBL" id="PIR46805.1"/>
    </source>
</evidence>
<evidence type="ECO:0000313" key="3">
    <source>
        <dbReference type="Proteomes" id="UP000230833"/>
    </source>
</evidence>
<dbReference type="InterPro" id="IPR004013">
    <property type="entry name" value="PHP_dom"/>
</dbReference>
<reference evidence="2 3" key="1">
    <citation type="submission" date="2017-09" db="EMBL/GenBank/DDBJ databases">
        <title>Depth-based differentiation of microbial function through sediment-hosted aquifers and enrichment of novel symbionts in the deep terrestrial subsurface.</title>
        <authorList>
            <person name="Probst A.J."/>
            <person name="Ladd B."/>
            <person name="Jarett J.K."/>
            <person name="Geller-Mcgrath D.E."/>
            <person name="Sieber C.M."/>
            <person name="Emerson J.B."/>
            <person name="Anantharaman K."/>
            <person name="Thomas B.C."/>
            <person name="Malmstrom R."/>
            <person name="Stieglmeier M."/>
            <person name="Klingl A."/>
            <person name="Woyke T."/>
            <person name="Ryan C.M."/>
            <person name="Banfield J.F."/>
        </authorList>
    </citation>
    <scope>NUCLEOTIDE SEQUENCE [LARGE SCALE GENOMIC DNA]</scope>
    <source>
        <strain evidence="2">CG10_big_fil_rev_8_21_14_0_10_45_14</strain>
    </source>
</reference>
<dbReference type="EMBL" id="PCYL01000028">
    <property type="protein sequence ID" value="PIR46805.1"/>
    <property type="molecule type" value="Genomic_DNA"/>
</dbReference>
<dbReference type="PANTHER" id="PTHR42924">
    <property type="entry name" value="EXONUCLEASE"/>
    <property type="match status" value="1"/>
</dbReference>
<feature type="domain" description="PHP" evidence="1">
    <location>
        <begin position="25"/>
        <end position="88"/>
    </location>
</feature>
<proteinExistence type="predicted"/>
<comment type="caution">
    <text evidence="2">The sequence shown here is derived from an EMBL/GenBank/DDBJ whole genome shotgun (WGS) entry which is preliminary data.</text>
</comment>
<dbReference type="PANTHER" id="PTHR42924:SF3">
    <property type="entry name" value="POLYMERASE_HISTIDINOL PHOSPHATASE N-TERMINAL DOMAIN-CONTAINING PROTEIN"/>
    <property type="match status" value="1"/>
</dbReference>
<dbReference type="AlphaFoldDB" id="A0A2H0RLZ7"/>